<gene>
    <name evidence="2" type="ORF">PUN28_017233</name>
</gene>
<comment type="caution">
    <text evidence="2">The sequence shown here is derived from an EMBL/GenBank/DDBJ whole genome shotgun (WGS) entry which is preliminary data.</text>
</comment>
<dbReference type="EMBL" id="JADYXP020000020">
    <property type="protein sequence ID" value="KAL0104362.1"/>
    <property type="molecule type" value="Genomic_DNA"/>
</dbReference>
<evidence type="ECO:0000313" key="2">
    <source>
        <dbReference type="EMBL" id="KAL0104362.1"/>
    </source>
</evidence>
<feature type="compositionally biased region" description="Acidic residues" evidence="1">
    <location>
        <begin position="42"/>
        <end position="56"/>
    </location>
</feature>
<organism evidence="2 3">
    <name type="scientific">Cardiocondyla obscurior</name>
    <dbReference type="NCBI Taxonomy" id="286306"/>
    <lineage>
        <taxon>Eukaryota</taxon>
        <taxon>Metazoa</taxon>
        <taxon>Ecdysozoa</taxon>
        <taxon>Arthropoda</taxon>
        <taxon>Hexapoda</taxon>
        <taxon>Insecta</taxon>
        <taxon>Pterygota</taxon>
        <taxon>Neoptera</taxon>
        <taxon>Endopterygota</taxon>
        <taxon>Hymenoptera</taxon>
        <taxon>Apocrita</taxon>
        <taxon>Aculeata</taxon>
        <taxon>Formicoidea</taxon>
        <taxon>Formicidae</taxon>
        <taxon>Myrmicinae</taxon>
        <taxon>Cardiocondyla</taxon>
    </lineage>
</organism>
<protein>
    <submittedName>
        <fullName evidence="2">Uncharacterized protein</fullName>
    </submittedName>
</protein>
<evidence type="ECO:0000313" key="3">
    <source>
        <dbReference type="Proteomes" id="UP001430953"/>
    </source>
</evidence>
<evidence type="ECO:0000256" key="1">
    <source>
        <dbReference type="SAM" id="MobiDB-lite"/>
    </source>
</evidence>
<keyword evidence="3" id="KW-1185">Reference proteome</keyword>
<reference evidence="2 3" key="1">
    <citation type="submission" date="2023-03" db="EMBL/GenBank/DDBJ databases">
        <title>High recombination rates correlate with genetic variation in Cardiocondyla obscurior ants.</title>
        <authorList>
            <person name="Errbii M."/>
        </authorList>
    </citation>
    <scope>NUCLEOTIDE SEQUENCE [LARGE SCALE GENOMIC DNA]</scope>
    <source>
        <strain evidence="2">Alpha-2009</strain>
        <tissue evidence="2">Whole body</tissue>
    </source>
</reference>
<proteinExistence type="predicted"/>
<dbReference type="AlphaFoldDB" id="A0AAW2ERA7"/>
<sequence length="112" mass="12406">MKRSLKSDVFCTGGPSPMLQPTGSIWQLPLVNVGVHRGSEIALDDDEDDQNVDDDERVPGGESSVNALASLVVLTKPWNGWRAIRTTTGRALRVGRWSAPKPRRGGRRRRSW</sequence>
<dbReference type="Proteomes" id="UP001430953">
    <property type="component" value="Unassembled WGS sequence"/>
</dbReference>
<accession>A0AAW2ERA7</accession>
<feature type="region of interest" description="Disordered" evidence="1">
    <location>
        <begin position="39"/>
        <end position="61"/>
    </location>
</feature>
<name>A0AAW2ERA7_9HYME</name>